<sequence>MNGDNGTSTPHNQQLRALLFTDLCDSLLLVERIGDVAAAELFQEHDRLVLALQQRWHGQLIDRSDGLFMLFERPIDALGFALDYQRGLQPLGQSRDLRLQARAGLHVGEVILWNNSAESVALGSKAVEVEGLAKPMAARLMQLARPGQLLLSAAAESLVRRAASQLGEPADRLYWKSFGRWRFRGVAQPMEVIGVSAVGKAALRRPRASDKARPDVPFWRRPMAMAAQVTLVAACAMGLWLLTRPQPAIAFAERDWVVIAEARNLTGDPLLSESINQAFRISLEQSRYVNVLSDLKVRDTMQRMLIRPGAGLDRGVASEVAQRDGARAVLAPSVLEVHGRLRVAVDVIDPATAATVYTVHVDGKGLGSLLASTDQVVGRLRERLGEGGMEIDRHSMNLPQVATSSLDALRAYAAGIRALDRRQTDEALGFLAQAVKVDPEFAMAHVAIMRIHWMRGESRMALDAHARAQALRARLTPRDALYLDGWAGQASDLPEADIARRWKLLTDLYPDYHGGYVNRALALSGMGRYAEAVTVVQPARVPQAWARSHTLDFSGRLKLAAGNTNGAVADFRMAGDVGGWRTSANLATAMAVLGDWSAARAQLAGVTADDFGARMQQAAVLVDLGELDKAEEVARSLQAQCNEPALCRLASAWRASIAGMAGKRSDPAASRKRIGEALADLRQQPSGNLHTRQFMVLGLIRLAQREGVDVTPQLRLARRAIDLRSDPRSRQLLDIIEATRELHAGQAVAAVERLLPWADGTELYQLHVALRDARHASGDSAAAAAEAGWLAAHRGRAYAEDSGNYILQALNVRDSRARLGAD</sequence>
<accession>A0A431UIG1</accession>
<proteinExistence type="predicted"/>
<organism evidence="1 2">
    <name type="scientific">Stenotrophomonas maltophilia</name>
    <name type="common">Pseudomonas maltophilia</name>
    <name type="synonym">Xanthomonas maltophilia</name>
    <dbReference type="NCBI Taxonomy" id="40324"/>
    <lineage>
        <taxon>Bacteria</taxon>
        <taxon>Pseudomonadati</taxon>
        <taxon>Pseudomonadota</taxon>
        <taxon>Gammaproteobacteria</taxon>
        <taxon>Lysobacterales</taxon>
        <taxon>Lysobacteraceae</taxon>
        <taxon>Stenotrophomonas</taxon>
        <taxon>Stenotrophomonas maltophilia group</taxon>
    </lineage>
</organism>
<name>A0A431UIG1_STEMA</name>
<dbReference type="PANTHER" id="PTHR43081">
    <property type="entry name" value="ADENYLATE CYCLASE, TERMINAL-DIFFERENTIATION SPECIFIC-RELATED"/>
    <property type="match status" value="1"/>
</dbReference>
<dbReference type="InterPro" id="IPR050697">
    <property type="entry name" value="Adenylyl/Guanylyl_Cyclase_3/4"/>
</dbReference>
<dbReference type="Proteomes" id="UP000271705">
    <property type="component" value="Unassembled WGS sequence"/>
</dbReference>
<dbReference type="GO" id="GO:0004016">
    <property type="term" value="F:adenylate cyclase activity"/>
    <property type="evidence" value="ECO:0007669"/>
    <property type="project" value="UniProtKB-ARBA"/>
</dbReference>
<protein>
    <submittedName>
        <fullName evidence="1">Putative peptide modification system cyclase</fullName>
    </submittedName>
</protein>
<dbReference type="Gene3D" id="3.30.70.1230">
    <property type="entry name" value="Nucleotide cyclase"/>
    <property type="match status" value="1"/>
</dbReference>
<dbReference type="InterPro" id="IPR001054">
    <property type="entry name" value="A/G_cyclase"/>
</dbReference>
<dbReference type="InterPro" id="IPR029787">
    <property type="entry name" value="Nucleotide_cyclase"/>
</dbReference>
<evidence type="ECO:0000313" key="1">
    <source>
        <dbReference type="EMBL" id="RTQ89497.1"/>
    </source>
</evidence>
<dbReference type="SUPFAM" id="SSF55073">
    <property type="entry name" value="Nucleotide cyclase"/>
    <property type="match status" value="1"/>
</dbReference>
<reference evidence="1 2" key="1">
    <citation type="submission" date="2018-12" db="EMBL/GenBank/DDBJ databases">
        <authorList>
            <person name="Kartti S."/>
            <person name="Manni A."/>
            <person name="Chemao El Fihri M.W."/>
            <person name="Laamarti M."/>
            <person name="Temsamani L."/>
            <person name="El Jamali J.E."/>
            <person name="Ouadghiri M."/>
            <person name="Ibrahimi A."/>
            <person name="Filati-Maltouf A."/>
        </authorList>
    </citation>
    <scope>NUCLEOTIDE SEQUENCE [LARGE SCALE GENOMIC DNA]</scope>
    <source>
        <strain evidence="1 2">MDMC339</strain>
    </source>
</reference>
<dbReference type="EMBL" id="RXLZ01000023">
    <property type="protein sequence ID" value="RTQ89497.1"/>
    <property type="molecule type" value="Genomic_DNA"/>
</dbReference>
<dbReference type="GO" id="GO:0009190">
    <property type="term" value="P:cyclic nucleotide biosynthetic process"/>
    <property type="evidence" value="ECO:0007669"/>
    <property type="project" value="InterPro"/>
</dbReference>
<dbReference type="AlphaFoldDB" id="A0A431UIG1"/>
<evidence type="ECO:0000313" key="2">
    <source>
        <dbReference type="Proteomes" id="UP000271705"/>
    </source>
</evidence>
<dbReference type="InterPro" id="IPR011990">
    <property type="entry name" value="TPR-like_helical_dom_sf"/>
</dbReference>
<dbReference type="GO" id="GO:0035556">
    <property type="term" value="P:intracellular signal transduction"/>
    <property type="evidence" value="ECO:0007669"/>
    <property type="project" value="InterPro"/>
</dbReference>
<dbReference type="PANTHER" id="PTHR43081:SF1">
    <property type="entry name" value="ADENYLATE CYCLASE, TERMINAL-DIFFERENTIATION SPECIFIC"/>
    <property type="match status" value="1"/>
</dbReference>
<dbReference type="RefSeq" id="WP_126928920.1">
    <property type="nucleotide sequence ID" value="NZ_RXLZ01000023.1"/>
</dbReference>
<dbReference type="InterPro" id="IPR030966">
    <property type="entry name" value="Mod_pep_cyc"/>
</dbReference>
<dbReference type="Gene3D" id="1.25.40.10">
    <property type="entry name" value="Tetratricopeptide repeat domain"/>
    <property type="match status" value="1"/>
</dbReference>
<dbReference type="CDD" id="cd07302">
    <property type="entry name" value="CHD"/>
    <property type="match status" value="1"/>
</dbReference>
<comment type="caution">
    <text evidence="1">The sequence shown here is derived from an EMBL/GenBank/DDBJ whole genome shotgun (WGS) entry which is preliminary data.</text>
</comment>
<dbReference type="NCBIfam" id="TIGR04510">
    <property type="entry name" value="mod_pep_cyc"/>
    <property type="match status" value="1"/>
</dbReference>
<dbReference type="SUPFAM" id="SSF48452">
    <property type="entry name" value="TPR-like"/>
    <property type="match status" value="1"/>
</dbReference>
<gene>
    <name evidence="1" type="ORF">EKL94_09665</name>
</gene>